<feature type="transmembrane region" description="Helical" evidence="5">
    <location>
        <begin position="40"/>
        <end position="61"/>
    </location>
</feature>
<sequence length="316" mass="32642">MDFVITHLDWVLFCGGLVGLFLGGEALIRGSVAVADRLRLPKLLVGLTIVGFGTSAPELLVSLNAAKAGAADVAIGNIVGSNIANILLIAGLGALIRPTATRAPGVRRDATVMVLATLAFAALAWYGNITQREGLIMVITLAVFLMVVFLMDRKVDLPQTEATRPLSMPLALGFIVAGLTALIFGADALVRGATSLATNFGVPQAVIGLTLVAVGTSLPELTVSVISAIKGHNELALGNIIGSNLFNTLAVLGITAALSPLAISPTFLRVDLPLMVAAALLLWWLILAKPRLGRVPALGGLIAYGGYITWLALGTA</sequence>
<dbReference type="RefSeq" id="WP_006272444.1">
    <property type="nucleotide sequence ID" value="NZ_GL883077.1"/>
</dbReference>
<feature type="transmembrane region" description="Helical" evidence="5">
    <location>
        <begin position="295"/>
        <end position="313"/>
    </location>
</feature>
<organism evidence="7 8">
    <name type="scientific">Asticcacaulis biprosthecium C19</name>
    <dbReference type="NCBI Taxonomy" id="715226"/>
    <lineage>
        <taxon>Bacteria</taxon>
        <taxon>Pseudomonadati</taxon>
        <taxon>Pseudomonadota</taxon>
        <taxon>Alphaproteobacteria</taxon>
        <taxon>Caulobacterales</taxon>
        <taxon>Caulobacteraceae</taxon>
        <taxon>Asticcacaulis</taxon>
    </lineage>
</organism>
<reference evidence="8" key="1">
    <citation type="submission" date="2011-03" db="EMBL/GenBank/DDBJ databases">
        <title>Draft genome sequence of Brevundimonas diminuta.</title>
        <authorList>
            <person name="Brown P.J.B."/>
            <person name="Buechlein A."/>
            <person name="Hemmerich C."/>
            <person name="Brun Y.V."/>
        </authorList>
    </citation>
    <scope>NUCLEOTIDE SEQUENCE [LARGE SCALE GENOMIC DNA]</scope>
    <source>
        <strain evidence="8">C19</strain>
    </source>
</reference>
<accession>F4QK71</accession>
<evidence type="ECO:0000256" key="3">
    <source>
        <dbReference type="ARBA" id="ARBA00022989"/>
    </source>
</evidence>
<feature type="transmembrane region" description="Helical" evidence="5">
    <location>
        <begin position="134"/>
        <end position="151"/>
    </location>
</feature>
<gene>
    <name evidence="7" type="ORF">ABI_16890</name>
</gene>
<proteinExistence type="predicted"/>
<dbReference type="Proteomes" id="UP000006512">
    <property type="component" value="Unassembled WGS sequence"/>
</dbReference>
<dbReference type="GO" id="GO:0005886">
    <property type="term" value="C:plasma membrane"/>
    <property type="evidence" value="ECO:0007669"/>
    <property type="project" value="TreeGrafter"/>
</dbReference>
<dbReference type="InterPro" id="IPR004837">
    <property type="entry name" value="NaCa_Exmemb"/>
</dbReference>
<evidence type="ECO:0000313" key="7">
    <source>
        <dbReference type="EMBL" id="EGF93249.1"/>
    </source>
</evidence>
<dbReference type="GO" id="GO:0006874">
    <property type="term" value="P:intracellular calcium ion homeostasis"/>
    <property type="evidence" value="ECO:0007669"/>
    <property type="project" value="TreeGrafter"/>
</dbReference>
<keyword evidence="3 5" id="KW-1133">Transmembrane helix</keyword>
<feature type="transmembrane region" description="Helical" evidence="5">
    <location>
        <begin position="108"/>
        <end position="128"/>
    </location>
</feature>
<evidence type="ECO:0000313" key="8">
    <source>
        <dbReference type="Proteomes" id="UP000006512"/>
    </source>
</evidence>
<dbReference type="GO" id="GO:0005262">
    <property type="term" value="F:calcium channel activity"/>
    <property type="evidence" value="ECO:0007669"/>
    <property type="project" value="TreeGrafter"/>
</dbReference>
<keyword evidence="4 5" id="KW-0472">Membrane</keyword>
<feature type="domain" description="Sodium/calcium exchanger membrane region" evidence="6">
    <location>
        <begin position="10"/>
        <end position="149"/>
    </location>
</feature>
<evidence type="ECO:0000256" key="5">
    <source>
        <dbReference type="SAM" id="Phobius"/>
    </source>
</evidence>
<name>F4QK71_9CAUL</name>
<dbReference type="PANTHER" id="PTHR10846:SF8">
    <property type="entry name" value="INNER MEMBRANE PROTEIN YRBG"/>
    <property type="match status" value="1"/>
</dbReference>
<keyword evidence="2 5" id="KW-0812">Transmembrane</keyword>
<keyword evidence="8" id="KW-1185">Reference proteome</keyword>
<dbReference type="Pfam" id="PF01699">
    <property type="entry name" value="Na_Ca_ex"/>
    <property type="match status" value="2"/>
</dbReference>
<evidence type="ECO:0000256" key="1">
    <source>
        <dbReference type="ARBA" id="ARBA00004141"/>
    </source>
</evidence>
<dbReference type="PANTHER" id="PTHR10846">
    <property type="entry name" value="SODIUM/POTASSIUM/CALCIUM EXCHANGER"/>
    <property type="match status" value="1"/>
</dbReference>
<dbReference type="HOGENOM" id="CLU_007948_0_3_5"/>
<dbReference type="AlphaFoldDB" id="F4QK71"/>
<dbReference type="OrthoDB" id="9794225at2"/>
<protein>
    <submittedName>
        <fullName evidence="7">Sodium/calcium exchanger family protein</fullName>
    </submittedName>
</protein>
<feature type="transmembrane region" description="Helical" evidence="5">
    <location>
        <begin position="171"/>
        <end position="190"/>
    </location>
</feature>
<feature type="domain" description="Sodium/calcium exchanger membrane region" evidence="6">
    <location>
        <begin position="171"/>
        <end position="311"/>
    </location>
</feature>
<evidence type="ECO:0000256" key="2">
    <source>
        <dbReference type="ARBA" id="ARBA00022692"/>
    </source>
</evidence>
<evidence type="ECO:0000256" key="4">
    <source>
        <dbReference type="ARBA" id="ARBA00023136"/>
    </source>
</evidence>
<dbReference type="eggNOG" id="COG0530">
    <property type="taxonomic scope" value="Bacteria"/>
</dbReference>
<dbReference type="InterPro" id="IPR004481">
    <property type="entry name" value="K/Na/Ca-exchanger"/>
</dbReference>
<feature type="transmembrane region" description="Helical" evidence="5">
    <location>
        <begin position="6"/>
        <end position="28"/>
    </location>
</feature>
<dbReference type="NCBIfam" id="TIGR00367">
    <property type="entry name" value="calcium/sodium antiporter"/>
    <property type="match status" value="1"/>
</dbReference>
<feature type="transmembrane region" description="Helical" evidence="5">
    <location>
        <begin position="235"/>
        <end position="258"/>
    </location>
</feature>
<feature type="transmembrane region" description="Helical" evidence="5">
    <location>
        <begin position="270"/>
        <end position="288"/>
    </location>
</feature>
<feature type="transmembrane region" description="Helical" evidence="5">
    <location>
        <begin position="202"/>
        <end position="223"/>
    </location>
</feature>
<dbReference type="STRING" id="715226.ABI_16890"/>
<feature type="transmembrane region" description="Helical" evidence="5">
    <location>
        <begin position="73"/>
        <end position="96"/>
    </location>
</feature>
<comment type="subcellular location">
    <subcellularLocation>
        <location evidence="1">Membrane</location>
        <topology evidence="1">Multi-pass membrane protein</topology>
    </subcellularLocation>
</comment>
<evidence type="ECO:0000259" key="6">
    <source>
        <dbReference type="Pfam" id="PF01699"/>
    </source>
</evidence>
<dbReference type="Gene3D" id="1.20.1420.30">
    <property type="entry name" value="NCX, central ion-binding region"/>
    <property type="match status" value="1"/>
</dbReference>
<dbReference type="GO" id="GO:0008273">
    <property type="term" value="F:calcium, potassium:sodium antiporter activity"/>
    <property type="evidence" value="ECO:0007669"/>
    <property type="project" value="TreeGrafter"/>
</dbReference>
<dbReference type="InterPro" id="IPR044880">
    <property type="entry name" value="NCX_ion-bd_dom_sf"/>
</dbReference>
<dbReference type="EMBL" id="GL883077">
    <property type="protein sequence ID" value="EGF93249.1"/>
    <property type="molecule type" value="Genomic_DNA"/>
</dbReference>